<reference evidence="5" key="1">
    <citation type="submission" date="2025-08" db="UniProtKB">
        <authorList>
            <consortium name="RefSeq"/>
        </authorList>
    </citation>
    <scope>IDENTIFICATION</scope>
    <source>
        <tissue evidence="5">Thorax and Abdomen</tissue>
    </source>
</reference>
<dbReference type="InterPro" id="IPR031941">
    <property type="entry name" value="DUF4773"/>
</dbReference>
<feature type="signal peptide" evidence="2">
    <location>
        <begin position="1"/>
        <end position="24"/>
    </location>
</feature>
<feature type="domain" description="DUF4773" evidence="3">
    <location>
        <begin position="53"/>
        <end position="164"/>
    </location>
</feature>
<evidence type="ECO:0000259" key="3">
    <source>
        <dbReference type="Pfam" id="PF15998"/>
    </source>
</evidence>
<sequence>MKSWLPLNLYFIVILVSAGRFAEIEPIDAVMERSYLSLGFLLHRTVSVTQKSCSCSTTSSCSCCQSVTILLRGVAKNLCVNFAYQQTGLSMNVTLGSNTIRHVSVIDYRAFKVCTSIPDCRYSFACVDVMEVSLFPRSITICAQLDVMSKAENWVINYNCISLSTILPNQSSNASVGTMGPPNTTNTVLNGSTGMQPGGGQMPPSQTGTNPSNSGQMPPPNGSPPQMGQMPGGQMPPGQMPGGQMPPGQMPGGQMPPGQMQRMANGRGPMLLSRWMREVKEPGDSTRMKIRRYSAGKSRKGVTIPNGLHRPMLLFDNLWRRSTRSLKKPGNAAAKMQVILRGRNNGLPRMITRKSGGHFGATGIVNGETISIPMSEPGSGNSMKFDVTPSNNVISAQEPMIPVLPPGVFVLQNTPFIQQDEPIESDFSGHYDNRTSSFPNRIPPGFGIVSRIGPEENNQGWIVDRSVEELETPGPRSYLDANSKIVELPVNDNSDGKIIFPE</sequence>
<name>A0ABM3GLW3_NEOLC</name>
<feature type="chain" id="PRO_5047158453" evidence="2">
    <location>
        <begin position="25"/>
        <end position="502"/>
    </location>
</feature>
<feature type="region of interest" description="Disordered" evidence="1">
    <location>
        <begin position="172"/>
        <end position="265"/>
    </location>
</feature>
<dbReference type="GeneID" id="107218930"/>
<protein>
    <submittedName>
        <fullName evidence="5">Uncharacterized protein LOC107218930 isoform X1</fullName>
    </submittedName>
</protein>
<feature type="compositionally biased region" description="Low complexity" evidence="1">
    <location>
        <begin position="224"/>
        <end position="261"/>
    </location>
</feature>
<feature type="compositionally biased region" description="Low complexity" evidence="1">
    <location>
        <begin position="202"/>
        <end position="216"/>
    </location>
</feature>
<accession>A0ABM3GLW3</accession>
<proteinExistence type="predicted"/>
<dbReference type="Proteomes" id="UP000829291">
    <property type="component" value="Chromosome 7"/>
</dbReference>
<evidence type="ECO:0000313" key="5">
    <source>
        <dbReference type="RefSeq" id="XP_046601262.1"/>
    </source>
</evidence>
<organism evidence="4 5">
    <name type="scientific">Neodiprion lecontei</name>
    <name type="common">Redheaded pine sawfly</name>
    <dbReference type="NCBI Taxonomy" id="441921"/>
    <lineage>
        <taxon>Eukaryota</taxon>
        <taxon>Metazoa</taxon>
        <taxon>Ecdysozoa</taxon>
        <taxon>Arthropoda</taxon>
        <taxon>Hexapoda</taxon>
        <taxon>Insecta</taxon>
        <taxon>Pterygota</taxon>
        <taxon>Neoptera</taxon>
        <taxon>Endopterygota</taxon>
        <taxon>Hymenoptera</taxon>
        <taxon>Tenthredinoidea</taxon>
        <taxon>Diprionidae</taxon>
        <taxon>Diprioninae</taxon>
        <taxon>Neodiprion</taxon>
    </lineage>
</organism>
<keyword evidence="2" id="KW-0732">Signal</keyword>
<evidence type="ECO:0000256" key="2">
    <source>
        <dbReference type="SAM" id="SignalP"/>
    </source>
</evidence>
<dbReference type="Pfam" id="PF15998">
    <property type="entry name" value="DUF4773"/>
    <property type="match status" value="1"/>
</dbReference>
<dbReference type="RefSeq" id="XP_046601262.1">
    <property type="nucleotide sequence ID" value="XM_046745306.1"/>
</dbReference>
<feature type="compositionally biased region" description="Polar residues" evidence="1">
    <location>
        <begin position="172"/>
        <end position="190"/>
    </location>
</feature>
<evidence type="ECO:0000313" key="4">
    <source>
        <dbReference type="Proteomes" id="UP000829291"/>
    </source>
</evidence>
<gene>
    <name evidence="5" type="primary">LOC107218930</name>
</gene>
<evidence type="ECO:0000256" key="1">
    <source>
        <dbReference type="SAM" id="MobiDB-lite"/>
    </source>
</evidence>
<keyword evidence="4" id="KW-1185">Reference proteome</keyword>